<comment type="caution">
    <text evidence="2">The sequence shown here is derived from an EMBL/GenBank/DDBJ whole genome shotgun (WGS) entry which is preliminary data.</text>
</comment>
<sequence>MDWNGHIYLNGIGTEERPYDCESSAIHDQQKGIVVEKSLHRNNTFCLKISWQNRETLSDQYLVMEVKEAIFSENGKHYSIGGLITAKSEAAHPLSLLVRVSCFHIKAFKNYGHFIHLDLPTAKTEEIYDNVMLSNNFFAELSLDHNSLYNSVAKKTRAKFSNLRCSSNHLLRCITIQSEEAKVEVLNSSFEEMQLTNHNGGAMLFNSTGNGSVFLFNCSFRGIKARGGGALFAYSQRGTLNLNITKVNFTKCAAASYGCAILVADQIEGTNKTRLGSIMLQAIFHEVRVHHCYGLHNGCDSVRLELSDGKVVVKDSSWRNNSQFVTRSIKILNTGGNTDIHVSGCTFVQNNASESDVTVHASRSRFAGNFLIAHTVMVSGTNLSWQALWINSHFRIELFNVAFKLYKRALNINASNEVSFSKVSWGCYPFSVSIKNCTFRNNVRDILATSPDPTKVELIITNTIFVTREVFPRSSGLRFFIKPLKEIPSANTTIEMDNVTFALKPCNFLAFLFPGNKTIRIRRSQFRNCRCLNPWSWKNFSSAYRVYELSAGAISVASISDKRLSPGCVDVNDFNDTHRLWEYQTRVEFEDTSFDGNGGVIAGGVYLCNGHTTFKRCRFKNNFASEHSGHVYLSDGTEKADFLDCVFSSTVKNVKFNGTTFRKSAFVHSVSGGPVRLKNTTLNSFIIEKDVYPVFAISSLGSVHMDNNSIIQCPPGCRLLLDNSSHFAHSEYNGSFCRINVTVLKYSCLRCPTGFYSISRATSRGLILNRTVKCQRCPFGANCVERNIVAKPNFWGHLNGSSDPPSLTFTACPEHYCRSPGPGANGYNSCSGNRRGILCGECIPGYSVTVFSPECRKDEECDNYWFWVLTFLLTIMLSLYLLRKPPTLSFLVNQIIWFRKKESQRDDSASHQHDPHTDNAYIKITFYFYQAAELLIVGCKERLLKKVPYMYAVTAAFNFKLRTLNEGLGCPFAGLTSVTKQLVLSGTVFLTMADIALLYFVHCVINMITRNQKPSLFHYMAVIIEVLLLGYERLAETCLKLITCVSIGSEMRLFIDANVTCMQWWQYLVLACIAVFIVPFIIVLYFGSSKLYKASITATEFLAACVLPLPFLVYWLRKKAQKQPRNESLEAKVVNKDVMEVLHGPFRPPKSDDKGTLYWESVLIGRRFILLACHSFITSPMLRMIAMATACTLIALHHVSKNPFRDPMANGAETLSLTALIVISIINLTKATLISFGITITGPYKYYLETMEWFEVGALAAVPVTLSVLVIGAILSQLVRALFFLLEQTARCCYWHGSAHWSKKEERKPLLDYTR</sequence>
<dbReference type="OrthoDB" id="5989844at2759"/>
<feature type="transmembrane region" description="Helical" evidence="1">
    <location>
        <begin position="1260"/>
        <end position="1286"/>
    </location>
</feature>
<feature type="transmembrane region" description="Helical" evidence="1">
    <location>
        <begin position="1067"/>
        <end position="1086"/>
    </location>
</feature>
<dbReference type="SUPFAM" id="SSF51126">
    <property type="entry name" value="Pectin lyase-like"/>
    <property type="match status" value="2"/>
</dbReference>
<feature type="transmembrane region" description="Helical" evidence="1">
    <location>
        <begin position="1217"/>
        <end position="1240"/>
    </location>
</feature>
<gene>
    <name evidence="2" type="ORF">pdam_00014878</name>
</gene>
<evidence type="ECO:0008006" key="4">
    <source>
        <dbReference type="Google" id="ProtNLM"/>
    </source>
</evidence>
<keyword evidence="1" id="KW-0472">Membrane</keyword>
<keyword evidence="1" id="KW-0812">Transmembrane</keyword>
<dbReference type="PANTHER" id="PTHR11319:SF35">
    <property type="entry name" value="OUTER MEMBRANE PROTEIN PMPC-RELATED"/>
    <property type="match status" value="1"/>
</dbReference>
<feature type="transmembrane region" description="Helical" evidence="1">
    <location>
        <begin position="982"/>
        <end position="1009"/>
    </location>
</feature>
<evidence type="ECO:0000313" key="2">
    <source>
        <dbReference type="EMBL" id="RMX40961.1"/>
    </source>
</evidence>
<accession>A0A3M6TI08</accession>
<feature type="transmembrane region" description="Helical" evidence="1">
    <location>
        <begin position="1098"/>
        <end position="1116"/>
    </location>
</feature>
<name>A0A3M6TI08_POCDA</name>
<dbReference type="PANTHER" id="PTHR11319">
    <property type="entry name" value="G PROTEIN-COUPLED RECEPTOR-RELATED"/>
    <property type="match status" value="1"/>
</dbReference>
<dbReference type="InterPro" id="IPR011050">
    <property type="entry name" value="Pectin_lyase_fold/virulence"/>
</dbReference>
<keyword evidence="3" id="KW-1185">Reference proteome</keyword>
<feature type="transmembrane region" description="Helical" evidence="1">
    <location>
        <begin position="1015"/>
        <end position="1031"/>
    </location>
</feature>
<reference evidence="2 3" key="1">
    <citation type="journal article" date="2018" name="Sci. Rep.">
        <title>Comparative analysis of the Pocillopora damicornis genome highlights role of immune system in coral evolution.</title>
        <authorList>
            <person name="Cunning R."/>
            <person name="Bay R.A."/>
            <person name="Gillette P."/>
            <person name="Baker A.C."/>
            <person name="Traylor-Knowles N."/>
        </authorList>
    </citation>
    <scope>NUCLEOTIDE SEQUENCE [LARGE SCALE GENOMIC DNA]</scope>
    <source>
        <strain evidence="2">RSMAS</strain>
        <tissue evidence="2">Whole animal</tissue>
    </source>
</reference>
<proteinExistence type="predicted"/>
<feature type="transmembrane region" description="Helical" evidence="1">
    <location>
        <begin position="864"/>
        <end position="882"/>
    </location>
</feature>
<evidence type="ECO:0000313" key="3">
    <source>
        <dbReference type="Proteomes" id="UP000275408"/>
    </source>
</evidence>
<organism evidence="2 3">
    <name type="scientific">Pocillopora damicornis</name>
    <name type="common">Cauliflower coral</name>
    <name type="synonym">Millepora damicornis</name>
    <dbReference type="NCBI Taxonomy" id="46731"/>
    <lineage>
        <taxon>Eukaryota</taxon>
        <taxon>Metazoa</taxon>
        <taxon>Cnidaria</taxon>
        <taxon>Anthozoa</taxon>
        <taxon>Hexacorallia</taxon>
        <taxon>Scleractinia</taxon>
        <taxon>Astrocoeniina</taxon>
        <taxon>Pocilloporidae</taxon>
        <taxon>Pocillopora</taxon>
    </lineage>
</organism>
<dbReference type="Proteomes" id="UP000275408">
    <property type="component" value="Unassembled WGS sequence"/>
</dbReference>
<evidence type="ECO:0000256" key="1">
    <source>
        <dbReference type="SAM" id="Phobius"/>
    </source>
</evidence>
<protein>
    <recommendedName>
        <fullName evidence="4">Right handed beta helix domain-containing protein</fullName>
    </recommendedName>
</protein>
<feature type="transmembrane region" description="Helical" evidence="1">
    <location>
        <begin position="1168"/>
        <end position="1196"/>
    </location>
</feature>
<keyword evidence="1" id="KW-1133">Transmembrane helix</keyword>
<dbReference type="EMBL" id="RCHS01003539">
    <property type="protein sequence ID" value="RMX40961.1"/>
    <property type="molecule type" value="Genomic_DNA"/>
</dbReference>